<accession>A0A8S1P9F0</accession>
<dbReference type="EMBL" id="CAJJDM010000112">
    <property type="protein sequence ID" value="CAD8099343.1"/>
    <property type="molecule type" value="Genomic_DNA"/>
</dbReference>
<dbReference type="PANTHER" id="PTHR31398:SF0">
    <property type="entry name" value="MEIOTIC NUCLEAR DIVISION PROTEIN 1 HOMOLOG"/>
    <property type="match status" value="1"/>
</dbReference>
<keyword evidence="1" id="KW-0812">Transmembrane</keyword>
<protein>
    <recommendedName>
        <fullName evidence="4">Transmembrane protein</fullName>
    </recommendedName>
</protein>
<dbReference type="PANTHER" id="PTHR31398">
    <property type="entry name" value="MEIOTIC NUCLEAR DIVISION PROTEIN 1 HOMOLOG"/>
    <property type="match status" value="1"/>
</dbReference>
<sequence>MSFFKQSYTHFKRIDLFGIDVRLLAQGQQAYRTNIGAFMTLFLFMLLAYSCNSFILEMNKGKNAILNQKESPLLQNEGFSFNSSQFIYAIGIVDDSGQYIPNENNRIFQVSFYYCKKSLIETTCESFPAVICGSRISEVSKQMNVPEDYQYITYCPDDQFTQTYEEIRFQGSQRMDNFTFLGAFISKCTNSTESQNCASEEEITTSLSNANLFYSYSFYQFNKELDLYPYEKMQNLDVTPCYPNIRKYIKVFYQYSVTTSEYNPFYFFPSTIEQDAIEYQQTTIDTFLDYHQDNTFAQIEINLNFKKRLNYITYQTLMDVAAKIGGFFTILRALFELLLYPIQVIIYRLYLINCLINQQQTFTTLENLEQKELQTNFVKLRIKDLIRYTKARSTYFNYLKKVERLLDITEVLSNPLRLTRQVEDIQGSIRKFDPAKKQMNVRAVLDEIIANHDINDIQSPRSVNQELKPVIKSQIYLSRLQPK</sequence>
<gene>
    <name evidence="2" type="ORF">PPRIM_AZ9-3.1.T1090099</name>
</gene>
<dbReference type="AlphaFoldDB" id="A0A8S1P9F0"/>
<evidence type="ECO:0000313" key="2">
    <source>
        <dbReference type="EMBL" id="CAD8099343.1"/>
    </source>
</evidence>
<name>A0A8S1P9F0_PARPR</name>
<proteinExistence type="predicted"/>
<keyword evidence="3" id="KW-1185">Reference proteome</keyword>
<dbReference type="Proteomes" id="UP000688137">
    <property type="component" value="Unassembled WGS sequence"/>
</dbReference>
<reference evidence="2" key="1">
    <citation type="submission" date="2021-01" db="EMBL/GenBank/DDBJ databases">
        <authorList>
            <consortium name="Genoscope - CEA"/>
            <person name="William W."/>
        </authorList>
    </citation>
    <scope>NUCLEOTIDE SEQUENCE</scope>
</reference>
<evidence type="ECO:0008006" key="4">
    <source>
        <dbReference type="Google" id="ProtNLM"/>
    </source>
</evidence>
<dbReference type="GO" id="GO:0007131">
    <property type="term" value="P:reciprocal meiotic recombination"/>
    <property type="evidence" value="ECO:0007669"/>
    <property type="project" value="TreeGrafter"/>
</dbReference>
<evidence type="ECO:0000256" key="1">
    <source>
        <dbReference type="SAM" id="Phobius"/>
    </source>
</evidence>
<feature type="transmembrane region" description="Helical" evidence="1">
    <location>
        <begin position="35"/>
        <end position="56"/>
    </location>
</feature>
<evidence type="ECO:0000313" key="3">
    <source>
        <dbReference type="Proteomes" id="UP000688137"/>
    </source>
</evidence>
<dbReference type="OMA" id="NDIQSPR"/>
<keyword evidence="1" id="KW-1133">Transmembrane helix</keyword>
<organism evidence="2 3">
    <name type="scientific">Paramecium primaurelia</name>
    <dbReference type="NCBI Taxonomy" id="5886"/>
    <lineage>
        <taxon>Eukaryota</taxon>
        <taxon>Sar</taxon>
        <taxon>Alveolata</taxon>
        <taxon>Ciliophora</taxon>
        <taxon>Intramacronucleata</taxon>
        <taxon>Oligohymenophorea</taxon>
        <taxon>Peniculida</taxon>
        <taxon>Parameciidae</taxon>
        <taxon>Paramecium</taxon>
    </lineage>
</organism>
<comment type="caution">
    <text evidence="2">The sequence shown here is derived from an EMBL/GenBank/DDBJ whole genome shotgun (WGS) entry which is preliminary data.</text>
</comment>
<keyword evidence="1" id="KW-0472">Membrane</keyword>
<dbReference type="GO" id="GO:0005634">
    <property type="term" value="C:nucleus"/>
    <property type="evidence" value="ECO:0007669"/>
    <property type="project" value="TreeGrafter"/>
</dbReference>